<keyword evidence="3" id="KW-1185">Reference proteome</keyword>
<organism evidence="2 3">
    <name type="scientific">Glomerella acutata</name>
    <name type="common">Colletotrichum acutatum</name>
    <dbReference type="NCBI Taxonomy" id="27357"/>
    <lineage>
        <taxon>Eukaryota</taxon>
        <taxon>Fungi</taxon>
        <taxon>Dikarya</taxon>
        <taxon>Ascomycota</taxon>
        <taxon>Pezizomycotina</taxon>
        <taxon>Sordariomycetes</taxon>
        <taxon>Hypocreomycetidae</taxon>
        <taxon>Glomerellales</taxon>
        <taxon>Glomerellaceae</taxon>
        <taxon>Colletotrichum</taxon>
        <taxon>Colletotrichum acutatum species complex</taxon>
    </lineage>
</organism>
<dbReference type="AlphaFoldDB" id="A0AAD8XNE3"/>
<sequence length="70" mass="7828">MGRHLLVILLPSFAGTAVGRVTAQTNTRTRVLYTLSSGYHQPGRIAFRVRVRLLPRHEKRRLAGGVLECC</sequence>
<feature type="signal peptide" evidence="1">
    <location>
        <begin position="1"/>
        <end position="19"/>
    </location>
</feature>
<dbReference type="GeneID" id="85390992"/>
<name>A0AAD8XNE3_GLOAC</name>
<evidence type="ECO:0000313" key="2">
    <source>
        <dbReference type="EMBL" id="KAK1730497.1"/>
    </source>
</evidence>
<dbReference type="RefSeq" id="XP_060370552.1">
    <property type="nucleotide sequence ID" value="XM_060507093.1"/>
</dbReference>
<accession>A0AAD8XNE3</accession>
<evidence type="ECO:0000313" key="3">
    <source>
        <dbReference type="Proteomes" id="UP001244207"/>
    </source>
</evidence>
<dbReference type="Proteomes" id="UP001244207">
    <property type="component" value="Unassembled WGS sequence"/>
</dbReference>
<comment type="caution">
    <text evidence="2">The sequence shown here is derived from an EMBL/GenBank/DDBJ whole genome shotgun (WGS) entry which is preliminary data.</text>
</comment>
<dbReference type="EMBL" id="JAHMHS010000006">
    <property type="protein sequence ID" value="KAK1730497.1"/>
    <property type="molecule type" value="Genomic_DNA"/>
</dbReference>
<feature type="chain" id="PRO_5042103183" description="Secreted protein" evidence="1">
    <location>
        <begin position="20"/>
        <end position="70"/>
    </location>
</feature>
<evidence type="ECO:0008006" key="4">
    <source>
        <dbReference type="Google" id="ProtNLM"/>
    </source>
</evidence>
<protein>
    <recommendedName>
        <fullName evidence="4">Secreted protein</fullName>
    </recommendedName>
</protein>
<gene>
    <name evidence="2" type="ORF">BDZ83DRAFT_601352</name>
</gene>
<proteinExistence type="predicted"/>
<keyword evidence="1" id="KW-0732">Signal</keyword>
<reference evidence="2" key="1">
    <citation type="submission" date="2021-12" db="EMBL/GenBank/DDBJ databases">
        <title>Comparative genomics, transcriptomics and evolutionary studies reveal genomic signatures of adaptation to plant cell wall in hemibiotrophic fungi.</title>
        <authorList>
            <consortium name="DOE Joint Genome Institute"/>
            <person name="Baroncelli R."/>
            <person name="Diaz J.F."/>
            <person name="Benocci T."/>
            <person name="Peng M."/>
            <person name="Battaglia E."/>
            <person name="Haridas S."/>
            <person name="Andreopoulos W."/>
            <person name="Labutti K."/>
            <person name="Pangilinan J."/>
            <person name="Floch G.L."/>
            <person name="Makela M.R."/>
            <person name="Henrissat B."/>
            <person name="Grigoriev I.V."/>
            <person name="Crouch J.A."/>
            <person name="De Vries R.P."/>
            <person name="Sukno S.A."/>
            <person name="Thon M.R."/>
        </authorList>
    </citation>
    <scope>NUCLEOTIDE SEQUENCE</scope>
    <source>
        <strain evidence="2">CBS 112980</strain>
    </source>
</reference>
<evidence type="ECO:0000256" key="1">
    <source>
        <dbReference type="SAM" id="SignalP"/>
    </source>
</evidence>